<evidence type="ECO:0000313" key="2">
    <source>
        <dbReference type="Proteomes" id="UP000183832"/>
    </source>
</evidence>
<dbReference type="AlphaFoldDB" id="A0A1J1IWY8"/>
<gene>
    <name evidence="1" type="ORF">CLUMA_CG017180</name>
</gene>
<protein>
    <submittedName>
        <fullName evidence="1">CLUMA_CG017180, isoform A</fullName>
    </submittedName>
</protein>
<evidence type="ECO:0000313" key="1">
    <source>
        <dbReference type="EMBL" id="CRL04068.1"/>
    </source>
</evidence>
<organism evidence="1 2">
    <name type="scientific">Clunio marinus</name>
    <dbReference type="NCBI Taxonomy" id="568069"/>
    <lineage>
        <taxon>Eukaryota</taxon>
        <taxon>Metazoa</taxon>
        <taxon>Ecdysozoa</taxon>
        <taxon>Arthropoda</taxon>
        <taxon>Hexapoda</taxon>
        <taxon>Insecta</taxon>
        <taxon>Pterygota</taxon>
        <taxon>Neoptera</taxon>
        <taxon>Endopterygota</taxon>
        <taxon>Diptera</taxon>
        <taxon>Nematocera</taxon>
        <taxon>Chironomoidea</taxon>
        <taxon>Chironomidae</taxon>
        <taxon>Clunio</taxon>
    </lineage>
</organism>
<dbReference type="EMBL" id="CVRI01000061">
    <property type="protein sequence ID" value="CRL04068.1"/>
    <property type="molecule type" value="Genomic_DNA"/>
</dbReference>
<name>A0A1J1IWY8_9DIPT</name>
<reference evidence="1 2" key="1">
    <citation type="submission" date="2015-04" db="EMBL/GenBank/DDBJ databases">
        <authorList>
            <person name="Syromyatnikov M.Y."/>
            <person name="Popov V.N."/>
        </authorList>
    </citation>
    <scope>NUCLEOTIDE SEQUENCE [LARGE SCALE GENOMIC DNA]</scope>
</reference>
<accession>A0A1J1IWY8</accession>
<proteinExistence type="predicted"/>
<keyword evidence="2" id="KW-1185">Reference proteome</keyword>
<sequence>MFSFDYIQHFEATATVVTTSDVEFIIWFDLNGDKLLSNRAALIIRNYIIIPFVS</sequence>
<dbReference type="Proteomes" id="UP000183832">
    <property type="component" value="Unassembled WGS sequence"/>
</dbReference>